<dbReference type="GO" id="GO:0016020">
    <property type="term" value="C:membrane"/>
    <property type="evidence" value="ECO:0007669"/>
    <property type="project" value="TreeGrafter"/>
</dbReference>
<feature type="domain" description="AMP-dependent synthetase/ligase" evidence="4">
    <location>
        <begin position="65"/>
        <end position="286"/>
    </location>
</feature>
<evidence type="ECO:0000313" key="6">
    <source>
        <dbReference type="Proteomes" id="UP000663828"/>
    </source>
</evidence>
<dbReference type="SUPFAM" id="SSF56801">
    <property type="entry name" value="Acetyl-CoA synthetase-like"/>
    <property type="match status" value="1"/>
</dbReference>
<gene>
    <name evidence="5" type="ORF">XAT740_LOCUS62192</name>
</gene>
<dbReference type="GO" id="GO:0004467">
    <property type="term" value="F:long-chain fatty acid-CoA ligase activity"/>
    <property type="evidence" value="ECO:0007669"/>
    <property type="project" value="UniProtKB-EC"/>
</dbReference>
<organism evidence="5 6">
    <name type="scientific">Adineta ricciae</name>
    <name type="common">Rotifer</name>
    <dbReference type="NCBI Taxonomy" id="249248"/>
    <lineage>
        <taxon>Eukaryota</taxon>
        <taxon>Metazoa</taxon>
        <taxon>Spiralia</taxon>
        <taxon>Gnathifera</taxon>
        <taxon>Rotifera</taxon>
        <taxon>Eurotatoria</taxon>
        <taxon>Bdelloidea</taxon>
        <taxon>Adinetida</taxon>
        <taxon>Adinetidae</taxon>
        <taxon>Adineta</taxon>
    </lineage>
</organism>
<proteinExistence type="predicted"/>
<evidence type="ECO:0000259" key="4">
    <source>
        <dbReference type="Pfam" id="PF00501"/>
    </source>
</evidence>
<evidence type="ECO:0000313" key="5">
    <source>
        <dbReference type="EMBL" id="CAF1686988.1"/>
    </source>
</evidence>
<evidence type="ECO:0000256" key="3">
    <source>
        <dbReference type="ARBA" id="ARBA00026121"/>
    </source>
</evidence>
<protein>
    <recommendedName>
        <fullName evidence="3">long-chain-fatty-acid--CoA ligase</fullName>
        <ecNumber evidence="3">6.2.1.3</ecNumber>
    </recommendedName>
</protein>
<dbReference type="PANTHER" id="PTHR43272:SF106">
    <property type="entry name" value="LONG-CHAIN-FATTY-ACID--COA LIGASE"/>
    <property type="match status" value="1"/>
</dbReference>
<feature type="non-terminal residue" evidence="5">
    <location>
        <position position="296"/>
    </location>
</feature>
<dbReference type="PANTHER" id="PTHR43272">
    <property type="entry name" value="LONG-CHAIN-FATTY-ACID--COA LIGASE"/>
    <property type="match status" value="1"/>
</dbReference>
<sequence length="296" mass="33785">NQSVEIDPVEHIRRCTFYKDIDIYSFHKTILPSVQTLGDVFYHGYSVSNDGPCIGFYDPANESASIKWITYSAAIDCIRRIGSHLWTNVQLTPTKSTVAIISLNRAEYSFVEHACYTYGFIVLALYTSYDQETVLSILDKTQTEVLVVDNLDRIDGFKDKLLERSYLKEILIMDNMVHNESNRIRSIPAVLQTIQQSDVRSRPYINPENVAAYILTSGTTGEPKIAMLSHTNFMAMTKGSIERRERANIAAETSNRHCSFLPMAHLYERLVLISNFLHGTQVVYCPVPEKVFEYYP</sequence>
<reference evidence="5" key="1">
    <citation type="submission" date="2021-02" db="EMBL/GenBank/DDBJ databases">
        <authorList>
            <person name="Nowell W R."/>
        </authorList>
    </citation>
    <scope>NUCLEOTIDE SEQUENCE</scope>
</reference>
<dbReference type="Gene3D" id="3.40.50.12780">
    <property type="entry name" value="N-terminal domain of ligase-like"/>
    <property type="match status" value="1"/>
</dbReference>
<dbReference type="PROSITE" id="PS00455">
    <property type="entry name" value="AMP_BINDING"/>
    <property type="match status" value="1"/>
</dbReference>
<evidence type="ECO:0000256" key="1">
    <source>
        <dbReference type="ARBA" id="ARBA00022598"/>
    </source>
</evidence>
<evidence type="ECO:0000256" key="2">
    <source>
        <dbReference type="ARBA" id="ARBA00022832"/>
    </source>
</evidence>
<accession>A0A816HHI7</accession>
<keyword evidence="1" id="KW-0436">Ligase</keyword>
<comment type="caution">
    <text evidence="5">The sequence shown here is derived from an EMBL/GenBank/DDBJ whole genome shotgun (WGS) entry which is preliminary data.</text>
</comment>
<feature type="non-terminal residue" evidence="5">
    <location>
        <position position="1"/>
    </location>
</feature>
<keyword evidence="6" id="KW-1185">Reference proteome</keyword>
<dbReference type="Proteomes" id="UP000663828">
    <property type="component" value="Unassembled WGS sequence"/>
</dbReference>
<dbReference type="InterPro" id="IPR020845">
    <property type="entry name" value="AMP-binding_CS"/>
</dbReference>
<name>A0A816HHI7_ADIRI</name>
<dbReference type="GO" id="GO:0005783">
    <property type="term" value="C:endoplasmic reticulum"/>
    <property type="evidence" value="ECO:0007669"/>
    <property type="project" value="TreeGrafter"/>
</dbReference>
<dbReference type="EC" id="6.2.1.3" evidence="3"/>
<dbReference type="Pfam" id="PF00501">
    <property type="entry name" value="AMP-binding"/>
    <property type="match status" value="1"/>
</dbReference>
<dbReference type="InterPro" id="IPR042099">
    <property type="entry name" value="ANL_N_sf"/>
</dbReference>
<dbReference type="AlphaFoldDB" id="A0A816HHI7"/>
<dbReference type="InterPro" id="IPR000873">
    <property type="entry name" value="AMP-dep_synth/lig_dom"/>
</dbReference>
<keyword evidence="2" id="KW-0276">Fatty acid metabolism</keyword>
<keyword evidence="2" id="KW-0443">Lipid metabolism</keyword>
<dbReference type="EMBL" id="CAJNOR010017203">
    <property type="protein sequence ID" value="CAF1686988.1"/>
    <property type="molecule type" value="Genomic_DNA"/>
</dbReference>